<evidence type="ECO:0000256" key="1">
    <source>
        <dbReference type="SAM" id="MobiDB-lite"/>
    </source>
</evidence>
<feature type="region of interest" description="Disordered" evidence="1">
    <location>
        <begin position="60"/>
        <end position="104"/>
    </location>
</feature>
<reference evidence="3" key="2">
    <citation type="journal article" date="2017" name="Nat. Plants">
        <title>The Aegilops tauschii genome reveals multiple impacts of transposons.</title>
        <authorList>
            <person name="Zhao G."/>
            <person name="Zou C."/>
            <person name="Li K."/>
            <person name="Wang K."/>
            <person name="Li T."/>
            <person name="Gao L."/>
            <person name="Zhang X."/>
            <person name="Wang H."/>
            <person name="Yang Z."/>
            <person name="Liu X."/>
            <person name="Jiang W."/>
            <person name="Mao L."/>
            <person name="Kong X."/>
            <person name="Jiao Y."/>
            <person name="Jia J."/>
        </authorList>
    </citation>
    <scope>NUCLEOTIDE SEQUENCE [LARGE SCALE GENOMIC DNA]</scope>
    <source>
        <strain evidence="3">cv. AL8/78</strain>
    </source>
</reference>
<protein>
    <submittedName>
        <fullName evidence="2">Uncharacterized protein</fullName>
    </submittedName>
</protein>
<keyword evidence="3" id="KW-1185">Reference proteome</keyword>
<evidence type="ECO:0000313" key="3">
    <source>
        <dbReference type="Proteomes" id="UP000015105"/>
    </source>
</evidence>
<sequence>GKTIDNTVKIQQNAKRLIKLAKNHTHRNLSMPRSDVRGQRVEHFAVLPLKLLWVSQCRPPALAASPPTGTGSSTPSPATRPSTSPSSKVTPCPKRIPCVPRSSP</sequence>
<accession>A0A453Q0U6</accession>
<reference evidence="2" key="4">
    <citation type="submission" date="2019-03" db="UniProtKB">
        <authorList>
            <consortium name="EnsemblPlants"/>
        </authorList>
    </citation>
    <scope>IDENTIFICATION</scope>
</reference>
<organism evidence="2 3">
    <name type="scientific">Aegilops tauschii subsp. strangulata</name>
    <name type="common">Goatgrass</name>
    <dbReference type="NCBI Taxonomy" id="200361"/>
    <lineage>
        <taxon>Eukaryota</taxon>
        <taxon>Viridiplantae</taxon>
        <taxon>Streptophyta</taxon>
        <taxon>Embryophyta</taxon>
        <taxon>Tracheophyta</taxon>
        <taxon>Spermatophyta</taxon>
        <taxon>Magnoliopsida</taxon>
        <taxon>Liliopsida</taxon>
        <taxon>Poales</taxon>
        <taxon>Poaceae</taxon>
        <taxon>BOP clade</taxon>
        <taxon>Pooideae</taxon>
        <taxon>Triticodae</taxon>
        <taxon>Triticeae</taxon>
        <taxon>Triticinae</taxon>
        <taxon>Aegilops</taxon>
    </lineage>
</organism>
<feature type="compositionally biased region" description="Low complexity" evidence="1">
    <location>
        <begin position="63"/>
        <end position="87"/>
    </location>
</feature>
<dbReference type="EnsemblPlants" id="AET6Gv20933200.3">
    <property type="protein sequence ID" value="AET6Gv20933200.3"/>
    <property type="gene ID" value="AET6Gv20933200"/>
</dbReference>
<dbReference type="Gramene" id="AET6Gv20933200.3">
    <property type="protein sequence ID" value="AET6Gv20933200.3"/>
    <property type="gene ID" value="AET6Gv20933200"/>
</dbReference>
<dbReference type="AlphaFoldDB" id="A0A453Q0U6"/>
<reference evidence="3" key="1">
    <citation type="journal article" date="2014" name="Science">
        <title>Ancient hybridizations among the ancestral genomes of bread wheat.</title>
        <authorList>
            <consortium name="International Wheat Genome Sequencing Consortium,"/>
            <person name="Marcussen T."/>
            <person name="Sandve S.R."/>
            <person name="Heier L."/>
            <person name="Spannagl M."/>
            <person name="Pfeifer M."/>
            <person name="Jakobsen K.S."/>
            <person name="Wulff B.B."/>
            <person name="Steuernagel B."/>
            <person name="Mayer K.F."/>
            <person name="Olsen O.A."/>
        </authorList>
    </citation>
    <scope>NUCLEOTIDE SEQUENCE [LARGE SCALE GENOMIC DNA]</scope>
    <source>
        <strain evidence="3">cv. AL8/78</strain>
    </source>
</reference>
<name>A0A453Q0U6_AEGTS</name>
<dbReference type="Proteomes" id="UP000015105">
    <property type="component" value="Chromosome 6D"/>
</dbReference>
<proteinExistence type="predicted"/>
<reference evidence="2" key="3">
    <citation type="journal article" date="2017" name="Nature">
        <title>Genome sequence of the progenitor of the wheat D genome Aegilops tauschii.</title>
        <authorList>
            <person name="Luo M.C."/>
            <person name="Gu Y.Q."/>
            <person name="Puiu D."/>
            <person name="Wang H."/>
            <person name="Twardziok S.O."/>
            <person name="Deal K.R."/>
            <person name="Huo N."/>
            <person name="Zhu T."/>
            <person name="Wang L."/>
            <person name="Wang Y."/>
            <person name="McGuire P.E."/>
            <person name="Liu S."/>
            <person name="Long H."/>
            <person name="Ramasamy R.K."/>
            <person name="Rodriguez J.C."/>
            <person name="Van S.L."/>
            <person name="Yuan L."/>
            <person name="Wang Z."/>
            <person name="Xia Z."/>
            <person name="Xiao L."/>
            <person name="Anderson O.D."/>
            <person name="Ouyang S."/>
            <person name="Liang Y."/>
            <person name="Zimin A.V."/>
            <person name="Pertea G."/>
            <person name="Qi P."/>
            <person name="Bennetzen J.L."/>
            <person name="Dai X."/>
            <person name="Dawson M.W."/>
            <person name="Muller H.G."/>
            <person name="Kugler K."/>
            <person name="Rivarola-Duarte L."/>
            <person name="Spannagl M."/>
            <person name="Mayer K.F.X."/>
            <person name="Lu F.H."/>
            <person name="Bevan M.W."/>
            <person name="Leroy P."/>
            <person name="Li P."/>
            <person name="You F.M."/>
            <person name="Sun Q."/>
            <person name="Liu Z."/>
            <person name="Lyons E."/>
            <person name="Wicker T."/>
            <person name="Salzberg S.L."/>
            <person name="Devos K.M."/>
            <person name="Dvorak J."/>
        </authorList>
    </citation>
    <scope>NUCLEOTIDE SEQUENCE [LARGE SCALE GENOMIC DNA]</scope>
    <source>
        <strain evidence="2">cv. AL8/78</strain>
    </source>
</reference>
<evidence type="ECO:0000313" key="2">
    <source>
        <dbReference type="EnsemblPlants" id="AET6Gv20933200.3"/>
    </source>
</evidence>
<reference evidence="2" key="5">
    <citation type="journal article" date="2021" name="G3 (Bethesda)">
        <title>Aegilops tauschii genome assembly Aet v5.0 features greater sequence contiguity and improved annotation.</title>
        <authorList>
            <person name="Wang L."/>
            <person name="Zhu T."/>
            <person name="Rodriguez J.C."/>
            <person name="Deal K.R."/>
            <person name="Dubcovsky J."/>
            <person name="McGuire P.E."/>
            <person name="Lux T."/>
            <person name="Spannagl M."/>
            <person name="Mayer K.F.X."/>
            <person name="Baldrich P."/>
            <person name="Meyers B.C."/>
            <person name="Huo N."/>
            <person name="Gu Y.Q."/>
            <person name="Zhou H."/>
            <person name="Devos K.M."/>
            <person name="Bennetzen J.L."/>
            <person name="Unver T."/>
            <person name="Budak H."/>
            <person name="Gulick P.J."/>
            <person name="Galiba G."/>
            <person name="Kalapos B."/>
            <person name="Nelson D.R."/>
            <person name="Li P."/>
            <person name="You F.M."/>
            <person name="Luo M.C."/>
            <person name="Dvorak J."/>
        </authorList>
    </citation>
    <scope>NUCLEOTIDE SEQUENCE [LARGE SCALE GENOMIC DNA]</scope>
    <source>
        <strain evidence="2">cv. AL8/78</strain>
    </source>
</reference>